<dbReference type="InterPro" id="IPR056834">
    <property type="entry name" value="ARM_TT21_C"/>
</dbReference>
<dbReference type="InterPro" id="IPR056836">
    <property type="entry name" value="ARM_TT21_4th"/>
</dbReference>
<dbReference type="InterPro" id="IPR056832">
    <property type="entry name" value="ARM_TT21_2nd"/>
</dbReference>
<dbReference type="InterPro" id="IPR040364">
    <property type="entry name" value="TTC21A/TTC21B"/>
</dbReference>
<dbReference type="Pfam" id="PF25062">
    <property type="entry name" value="ARM_TT21_N"/>
    <property type="match status" value="1"/>
</dbReference>
<evidence type="ECO:0000259" key="6">
    <source>
        <dbReference type="Pfam" id="PF25062"/>
    </source>
</evidence>
<evidence type="ECO:0000256" key="4">
    <source>
        <dbReference type="PROSITE-ProRule" id="PRU00339"/>
    </source>
</evidence>
<feature type="domain" description="Tetratricopeptide repeat protein 21A/21B fourth ARM" evidence="9">
    <location>
        <begin position="790"/>
        <end position="878"/>
    </location>
</feature>
<dbReference type="Pfam" id="PF13181">
    <property type="entry name" value="TPR_8"/>
    <property type="match status" value="1"/>
</dbReference>
<comment type="similarity">
    <text evidence="1">Belongs to the TTC21 family.</text>
</comment>
<proteinExistence type="inferred from homology"/>
<comment type="caution">
    <text evidence="10">The sequence shown here is derived from an EMBL/GenBank/DDBJ whole genome shotgun (WGS) entry which is preliminary data.</text>
</comment>
<evidence type="ECO:0000259" key="7">
    <source>
        <dbReference type="Pfam" id="PF25063"/>
    </source>
</evidence>
<protein>
    <recommendedName>
        <fullName evidence="12">Tetratricopeptide repeat protein 21B</fullName>
    </recommendedName>
</protein>
<dbReference type="Gene3D" id="1.25.40.10">
    <property type="entry name" value="Tetratricopeptide repeat domain"/>
    <property type="match status" value="5"/>
</dbReference>
<evidence type="ECO:0000256" key="1">
    <source>
        <dbReference type="ARBA" id="ARBA00010935"/>
    </source>
</evidence>
<feature type="repeat" description="TPR" evidence="4">
    <location>
        <begin position="719"/>
        <end position="752"/>
    </location>
</feature>
<evidence type="ECO:0000313" key="10">
    <source>
        <dbReference type="EMBL" id="KAK2581329.1"/>
    </source>
</evidence>
<dbReference type="Pfam" id="PF25058">
    <property type="entry name" value="ARM_TT21"/>
    <property type="match status" value="1"/>
</dbReference>
<dbReference type="InterPro" id="IPR011990">
    <property type="entry name" value="TPR-like_helical_dom_sf"/>
</dbReference>
<dbReference type="Pfam" id="PF25060">
    <property type="entry name" value="ARM_TT21_2nd"/>
    <property type="match status" value="1"/>
</dbReference>
<dbReference type="PROSITE" id="PS50005">
    <property type="entry name" value="TPR"/>
    <property type="match status" value="2"/>
</dbReference>
<dbReference type="SUPFAM" id="SSF48452">
    <property type="entry name" value="TPR-like"/>
    <property type="match status" value="5"/>
</dbReference>
<dbReference type="GO" id="GO:0030991">
    <property type="term" value="C:intraciliary transport particle A"/>
    <property type="evidence" value="ECO:0007669"/>
    <property type="project" value="TreeGrafter"/>
</dbReference>
<dbReference type="Pfam" id="PF25063">
    <property type="entry name" value="ARM_TT21_C"/>
    <property type="match status" value="1"/>
</dbReference>
<feature type="domain" description="Tetratricopeptide repeat protein 21A/21B C-terminal ARM" evidence="7">
    <location>
        <begin position="1065"/>
        <end position="1275"/>
    </location>
</feature>
<dbReference type="PROSITE" id="PS50293">
    <property type="entry name" value="TPR_REGION"/>
    <property type="match status" value="1"/>
</dbReference>
<feature type="domain" description="Tetratricopeptide repeat protein 21A/21B second ARM" evidence="5">
    <location>
        <begin position="268"/>
        <end position="539"/>
    </location>
</feature>
<dbReference type="Pfam" id="PF25068">
    <property type="entry name" value="ARM_TT21_4th"/>
    <property type="match status" value="1"/>
</dbReference>
<sequence length="1281" mass="146126">MEEHEYITLIEWLCHQFYYNGMLNHVKQAYDAYPTSDHLKILLSLAYLLNGRVHDAIKESTNLVNNTEMSLPALLIQSFAHKINANTERSVVTQIDIKIRDERRKASATALSLSALVLLLYKKIDKAKDYADRAYKVNPRDINVLLAKGWVELYLQEEDSHAKTDYFEMILKIDAKHFNALLGSARYKQHRGDYMGAVSILNSLIVRYPKMSFPLVEKLINQLAMKDWEQVLETATRILTIDPNNLDAIKAQCIIALCKDGEYNEGLKHLQSFLRSLVLAEPKNVDLLIKNIQLFSCIACRNQSMLIELSKVTEKMLQHNSNCGELMVELGNLYVLLEKIKEAEHWYRSTVRIEESSFPALIGLAHCQLLDNSVNARVLARQQIDFLMEIQSTSVSPKLLYMSSILCEDDQKKGLQYLNMAAKVLLKDCEYIPYGYEYLKNLNPDLCMEIGKQHLTYFVHDTFSTTKESYETEKEPLIDLLEKLAEACPGLSSVLLILSKIKMQSGKLEEALTILKHLLDSVDSTNAQGHLLMAQILAYQGHYQLASQSLEVGLSYNFKIRDDPIYHVITGIIQKENGDLENCIKSFELAMSYTGLRRNKNIVEVTSISMQDKAILYLELISAYSKMKQFSEALTLMEDAMRQLQGTAEKGKATIGYANLYLDMGELEKAMECLAKVKPDEPYYVQAHTKLAEINLKYKKDRQAFAKCFRELVEHCPGPKTYSMLGDAYISIQEPERAIEAYEQALNQNPSDKAIIANKMGKALVKTHQYMKAIDYYKDVVKQAEYARFESDLQSLETRGQQLLLLAKVREKAGNIQAALSVLKEAKENQMRYMQRLTMASNIMEQKQVIADICLTMADHASSIRDYDQAILHYKEALSHKSADIKALLSLAKLYMQINNLDRCAQTCTSLLKADPNNEAASVMMADLAFRKVDFEAAAFHFRQLLLQKPTYWTALARLIEVSRRTGNMDDLDDWLSQAQVAMGSSNVEAGFYYCTGLLDWRMGKLNSALRNFNYARRDPEWGQQAIYNMIEICLDPDDDSSLSNEAFNDEDTEYQDSRTMALRTAYRLLQELNPKGSPHEMLTHRLLGNFFLLATKQKSNIEKALQDCTSLASQEALKDHVGPALGMATAHILLKQTPRARNHLKRVSKNVWTFEDAEYLERCWLLLADIYIQSSKYDLANELLKRVLQHNATCVKAHELSGYIAEKDQNYREASMRYAQAWKFGGKSKLSVGYKLAYCCLKGKSYADAIEACNEVLKQNPDYPRIRKDVLEKAINNLRT</sequence>
<evidence type="ECO:0000259" key="5">
    <source>
        <dbReference type="Pfam" id="PF25060"/>
    </source>
</evidence>
<evidence type="ECO:0000313" key="11">
    <source>
        <dbReference type="Proteomes" id="UP001258017"/>
    </source>
</evidence>
<evidence type="ECO:0000259" key="9">
    <source>
        <dbReference type="Pfam" id="PF25068"/>
    </source>
</evidence>
<dbReference type="Proteomes" id="UP001258017">
    <property type="component" value="Unassembled WGS sequence"/>
</dbReference>
<feature type="domain" description="Tetratricopeptide repeat protein 21A/21B fifth ARM repeats" evidence="8">
    <location>
        <begin position="919"/>
        <end position="1035"/>
    </location>
</feature>
<evidence type="ECO:0000256" key="3">
    <source>
        <dbReference type="ARBA" id="ARBA00022803"/>
    </source>
</evidence>
<evidence type="ECO:0008006" key="12">
    <source>
        <dbReference type="Google" id="ProtNLM"/>
    </source>
</evidence>
<dbReference type="PANTHER" id="PTHR14699">
    <property type="entry name" value="STI2 PROTEIN-RELATED"/>
    <property type="match status" value="1"/>
</dbReference>
<name>A0AAD9VNY0_9HYME</name>
<organism evidence="10 11">
    <name type="scientific">Odynerus spinipes</name>
    <dbReference type="NCBI Taxonomy" id="1348599"/>
    <lineage>
        <taxon>Eukaryota</taxon>
        <taxon>Metazoa</taxon>
        <taxon>Ecdysozoa</taxon>
        <taxon>Arthropoda</taxon>
        <taxon>Hexapoda</taxon>
        <taxon>Insecta</taxon>
        <taxon>Pterygota</taxon>
        <taxon>Neoptera</taxon>
        <taxon>Endopterygota</taxon>
        <taxon>Hymenoptera</taxon>
        <taxon>Apocrita</taxon>
        <taxon>Aculeata</taxon>
        <taxon>Vespoidea</taxon>
        <taxon>Vespidae</taxon>
        <taxon>Eumeninae</taxon>
        <taxon>Odynerus</taxon>
    </lineage>
</organism>
<accession>A0AAD9VNY0</accession>
<keyword evidence="11" id="KW-1185">Reference proteome</keyword>
<dbReference type="SMART" id="SM00028">
    <property type="entry name" value="TPR"/>
    <property type="match status" value="11"/>
</dbReference>
<dbReference type="GO" id="GO:0005929">
    <property type="term" value="C:cilium"/>
    <property type="evidence" value="ECO:0007669"/>
    <property type="project" value="GOC"/>
</dbReference>
<evidence type="ECO:0000259" key="8">
    <source>
        <dbReference type="Pfam" id="PF25064"/>
    </source>
</evidence>
<dbReference type="InterPro" id="IPR019734">
    <property type="entry name" value="TPR_rpt"/>
</dbReference>
<evidence type="ECO:0000256" key="2">
    <source>
        <dbReference type="ARBA" id="ARBA00022737"/>
    </source>
</evidence>
<feature type="domain" description="Tetratricopeptide repeat protein 21A/21B N-terminal ARM repeat" evidence="6">
    <location>
        <begin position="10"/>
        <end position="232"/>
    </location>
</feature>
<feature type="repeat" description="TPR" evidence="4">
    <location>
        <begin position="324"/>
        <end position="357"/>
    </location>
</feature>
<dbReference type="Pfam" id="PF25064">
    <property type="entry name" value="ARM_TT21_5th"/>
    <property type="match status" value="1"/>
</dbReference>
<dbReference type="GO" id="GO:0061512">
    <property type="term" value="P:protein localization to cilium"/>
    <property type="evidence" value="ECO:0007669"/>
    <property type="project" value="TreeGrafter"/>
</dbReference>
<dbReference type="InterPro" id="IPR056833">
    <property type="entry name" value="ARM_TT21_N"/>
</dbReference>
<dbReference type="FunFam" id="1.25.40.10:FF:000219">
    <property type="entry name" value="Tetratricopeptide repeat domain 21B"/>
    <property type="match status" value="1"/>
</dbReference>
<gene>
    <name evidence="10" type="ORF">KPH14_008102</name>
</gene>
<reference evidence="10" key="1">
    <citation type="submission" date="2021-08" db="EMBL/GenBank/DDBJ databases">
        <authorList>
            <person name="Misof B."/>
            <person name="Oliver O."/>
            <person name="Podsiadlowski L."/>
            <person name="Donath A."/>
            <person name="Peters R."/>
            <person name="Mayer C."/>
            <person name="Rust J."/>
            <person name="Gunkel S."/>
            <person name="Lesny P."/>
            <person name="Martin S."/>
            <person name="Oeyen J.P."/>
            <person name="Petersen M."/>
            <person name="Panagiotis P."/>
            <person name="Wilbrandt J."/>
            <person name="Tanja T."/>
        </authorList>
    </citation>
    <scope>NUCLEOTIDE SEQUENCE</scope>
    <source>
        <strain evidence="10">GBR_01_08_01A</strain>
        <tissue evidence="10">Thorax + abdomen</tissue>
    </source>
</reference>
<dbReference type="EMBL" id="JAIFRP010000042">
    <property type="protein sequence ID" value="KAK2581329.1"/>
    <property type="molecule type" value="Genomic_DNA"/>
</dbReference>
<dbReference type="GO" id="GO:0035721">
    <property type="term" value="P:intraciliary retrograde transport"/>
    <property type="evidence" value="ECO:0007669"/>
    <property type="project" value="TreeGrafter"/>
</dbReference>
<keyword evidence="3 4" id="KW-0802">TPR repeat</keyword>
<dbReference type="PANTHER" id="PTHR14699:SF0">
    <property type="entry name" value="TETRATRICOPEPTIDE REPEAT PROTEIN 21 HOMOLOG"/>
    <property type="match status" value="1"/>
</dbReference>
<keyword evidence="2" id="KW-0677">Repeat</keyword>
<dbReference type="InterPro" id="IPR056835">
    <property type="entry name" value="ARM_TT21_5th"/>
</dbReference>
<reference evidence="10" key="2">
    <citation type="journal article" date="2023" name="Commun. Biol.">
        <title>Intrasexual cuticular hydrocarbon dimorphism in a wasp sheds light on hydrocarbon biosynthesis genes in Hymenoptera.</title>
        <authorList>
            <person name="Moris V.C."/>
            <person name="Podsiadlowski L."/>
            <person name="Martin S."/>
            <person name="Oeyen J.P."/>
            <person name="Donath A."/>
            <person name="Petersen M."/>
            <person name="Wilbrandt J."/>
            <person name="Misof B."/>
            <person name="Liedtke D."/>
            <person name="Thamm M."/>
            <person name="Scheiner R."/>
            <person name="Schmitt T."/>
            <person name="Niehuis O."/>
        </authorList>
    </citation>
    <scope>NUCLEOTIDE SEQUENCE</scope>
    <source>
        <strain evidence="10">GBR_01_08_01A</strain>
    </source>
</reference>